<evidence type="ECO:0000313" key="2">
    <source>
        <dbReference type="Proteomes" id="UP000887540"/>
    </source>
</evidence>
<dbReference type="InterPro" id="IPR016186">
    <property type="entry name" value="C-type_lectin-like/link_sf"/>
</dbReference>
<dbReference type="PROSITE" id="PS50041">
    <property type="entry name" value="C_TYPE_LECTIN_2"/>
    <property type="match status" value="1"/>
</dbReference>
<evidence type="ECO:0000313" key="3">
    <source>
        <dbReference type="WBParaSite" id="ACRNAN_scaffold10999.g22897.t1"/>
    </source>
</evidence>
<sequence>MNLTTSQQHVIVDEMDWDTALQTCVDLDSIIVSIHSRQHNEFLINMTLQVQPSDAIEMYAFWIGYYDVYNFSRWISGEYWKNFHWIDGSMNDYLNWGITYSGVIEPDYYLMALTPYLANRSCVVLLADYQGTIAYWQWMKTKWFDDNYGCQTMYSGTICQKDSNIQLNTTEANDIEFVCDEGWTKYGVKNARNQTKDMCYLVS</sequence>
<evidence type="ECO:0000259" key="1">
    <source>
        <dbReference type="PROSITE" id="PS50041"/>
    </source>
</evidence>
<accession>A0A914CIF7</accession>
<dbReference type="SMART" id="SM00034">
    <property type="entry name" value="CLECT"/>
    <property type="match status" value="1"/>
</dbReference>
<name>A0A914CIF7_9BILA</name>
<dbReference type="Gene3D" id="3.10.100.10">
    <property type="entry name" value="Mannose-Binding Protein A, subunit A"/>
    <property type="match status" value="1"/>
</dbReference>
<dbReference type="WBParaSite" id="ACRNAN_scaffold10999.g22897.t1">
    <property type="protein sequence ID" value="ACRNAN_scaffold10999.g22897.t1"/>
    <property type="gene ID" value="ACRNAN_scaffold10999.g22897"/>
</dbReference>
<keyword evidence="2" id="KW-1185">Reference proteome</keyword>
<reference evidence="3" key="1">
    <citation type="submission" date="2022-11" db="UniProtKB">
        <authorList>
            <consortium name="WormBaseParasite"/>
        </authorList>
    </citation>
    <scope>IDENTIFICATION</scope>
</reference>
<feature type="domain" description="C-type lectin" evidence="1">
    <location>
        <begin position="13"/>
        <end position="137"/>
    </location>
</feature>
<dbReference type="InterPro" id="IPR001304">
    <property type="entry name" value="C-type_lectin-like"/>
</dbReference>
<proteinExistence type="predicted"/>
<dbReference type="AlphaFoldDB" id="A0A914CIF7"/>
<dbReference type="SUPFAM" id="SSF56436">
    <property type="entry name" value="C-type lectin-like"/>
    <property type="match status" value="1"/>
</dbReference>
<dbReference type="Proteomes" id="UP000887540">
    <property type="component" value="Unplaced"/>
</dbReference>
<protein>
    <submittedName>
        <fullName evidence="3">C-type lectin domain-containing protein</fullName>
    </submittedName>
</protein>
<dbReference type="InterPro" id="IPR016187">
    <property type="entry name" value="CTDL_fold"/>
</dbReference>
<organism evidence="2 3">
    <name type="scientific">Acrobeloides nanus</name>
    <dbReference type="NCBI Taxonomy" id="290746"/>
    <lineage>
        <taxon>Eukaryota</taxon>
        <taxon>Metazoa</taxon>
        <taxon>Ecdysozoa</taxon>
        <taxon>Nematoda</taxon>
        <taxon>Chromadorea</taxon>
        <taxon>Rhabditida</taxon>
        <taxon>Tylenchina</taxon>
        <taxon>Cephalobomorpha</taxon>
        <taxon>Cephaloboidea</taxon>
        <taxon>Cephalobidae</taxon>
        <taxon>Acrobeloides</taxon>
    </lineage>
</organism>
<dbReference type="CDD" id="cd00037">
    <property type="entry name" value="CLECT"/>
    <property type="match status" value="1"/>
</dbReference>